<proteinExistence type="predicted"/>
<keyword evidence="1" id="KW-0472">Membrane</keyword>
<protein>
    <submittedName>
        <fullName evidence="2">Uncharacterized protein</fullName>
    </submittedName>
</protein>
<keyword evidence="1" id="KW-0812">Transmembrane</keyword>
<accession>A0A8S5TTG3</accession>
<keyword evidence="1" id="KW-1133">Transmembrane helix</keyword>
<dbReference type="EMBL" id="BK015927">
    <property type="protein sequence ID" value="DAF85494.1"/>
    <property type="molecule type" value="Genomic_DNA"/>
</dbReference>
<feature type="transmembrane region" description="Helical" evidence="1">
    <location>
        <begin position="12"/>
        <end position="33"/>
    </location>
</feature>
<organism evidence="2">
    <name type="scientific">Siphoviridae sp. ct5jB2</name>
    <dbReference type="NCBI Taxonomy" id="2825337"/>
    <lineage>
        <taxon>Viruses</taxon>
        <taxon>Duplodnaviria</taxon>
        <taxon>Heunggongvirae</taxon>
        <taxon>Uroviricota</taxon>
        <taxon>Caudoviricetes</taxon>
    </lineage>
</organism>
<evidence type="ECO:0000256" key="1">
    <source>
        <dbReference type="SAM" id="Phobius"/>
    </source>
</evidence>
<name>A0A8S5TTG3_9CAUD</name>
<reference evidence="2" key="1">
    <citation type="journal article" date="2021" name="Proc. Natl. Acad. Sci. U.S.A.">
        <title>A Catalog of Tens of Thousands of Viruses from Human Metagenomes Reveals Hidden Associations with Chronic Diseases.</title>
        <authorList>
            <person name="Tisza M.J."/>
            <person name="Buck C.B."/>
        </authorList>
    </citation>
    <scope>NUCLEOTIDE SEQUENCE</scope>
    <source>
        <strain evidence="2">Ct5jB2</strain>
    </source>
</reference>
<sequence length="346" mass="39752">MEISVDSLIKLLSHFPTVIIAMIIVVVFCICNIDKLLLFKAAIYGCFSKFSVFAKKNQLSNQVRGTILRTIKKNNLSTGNIIPEDLKVEWVNSEEKDVFINKQQVIIRIKQKSNPNENLVSVISEYVNTGLLYDVKQYLNKDIMAASQLLMIRKILQNANKDALPYLDNNFLTPEFNKDCDLKENFYRLQAIDKNGMFVGILLNEFKKAGLSIYGEIEDPELLAESSEFTRFLYDIALGISNDPERLRFNRDYFKVSIFLTASDKTLRYSGIRPFMKAMLEQLDNGIQTIYIFGLGSKQEIAKLISSELNQDIRISEIKRHSYLHIDATSGRRINGVFYECSIFRD</sequence>
<evidence type="ECO:0000313" key="2">
    <source>
        <dbReference type="EMBL" id="DAF85494.1"/>
    </source>
</evidence>